<protein>
    <submittedName>
        <fullName evidence="2">Serine protease</fullName>
    </submittedName>
</protein>
<keyword evidence="1" id="KW-1133">Transmembrane helix</keyword>
<dbReference type="SUPFAM" id="SSF50494">
    <property type="entry name" value="Trypsin-like serine proteases"/>
    <property type="match status" value="1"/>
</dbReference>
<organism evidence="2 3">
    <name type="scientific">Terriglobus albidus</name>
    <dbReference type="NCBI Taxonomy" id="1592106"/>
    <lineage>
        <taxon>Bacteria</taxon>
        <taxon>Pseudomonadati</taxon>
        <taxon>Acidobacteriota</taxon>
        <taxon>Terriglobia</taxon>
        <taxon>Terriglobales</taxon>
        <taxon>Acidobacteriaceae</taxon>
        <taxon>Terriglobus</taxon>
    </lineage>
</organism>
<evidence type="ECO:0000313" key="2">
    <source>
        <dbReference type="EMBL" id="QEE27307.1"/>
    </source>
</evidence>
<gene>
    <name evidence="2" type="ORF">FTW19_04340</name>
</gene>
<evidence type="ECO:0000256" key="1">
    <source>
        <dbReference type="SAM" id="Phobius"/>
    </source>
</evidence>
<proteinExistence type="predicted"/>
<dbReference type="PANTHER" id="PTHR43019">
    <property type="entry name" value="SERINE ENDOPROTEASE DEGS"/>
    <property type="match status" value="1"/>
</dbReference>
<keyword evidence="1" id="KW-0472">Membrane</keyword>
<dbReference type="InterPro" id="IPR001940">
    <property type="entry name" value="Peptidase_S1C"/>
</dbReference>
<dbReference type="OrthoDB" id="248175at2"/>
<dbReference type="PRINTS" id="PR00834">
    <property type="entry name" value="PROTEASES2C"/>
</dbReference>
<dbReference type="AlphaFoldDB" id="A0A5B9EAM2"/>
<accession>A0A5B9EAM2</accession>
<dbReference type="Pfam" id="PF13365">
    <property type="entry name" value="Trypsin_2"/>
    <property type="match status" value="1"/>
</dbReference>
<dbReference type="GO" id="GO:0004252">
    <property type="term" value="F:serine-type endopeptidase activity"/>
    <property type="evidence" value="ECO:0007669"/>
    <property type="project" value="InterPro"/>
</dbReference>
<keyword evidence="1" id="KW-0812">Transmembrane</keyword>
<keyword evidence="2" id="KW-0378">Hydrolase</keyword>
<dbReference type="InterPro" id="IPR009003">
    <property type="entry name" value="Peptidase_S1_PA"/>
</dbReference>
<dbReference type="PANTHER" id="PTHR43019:SF23">
    <property type="entry name" value="PROTEASE DO-LIKE 5, CHLOROPLASTIC"/>
    <property type="match status" value="1"/>
</dbReference>
<keyword evidence="2" id="KW-0645">Protease</keyword>
<dbReference type="RefSeq" id="WP_147646500.1">
    <property type="nucleotide sequence ID" value="NZ_CP042806.1"/>
</dbReference>
<feature type="transmembrane region" description="Helical" evidence="1">
    <location>
        <begin position="42"/>
        <end position="63"/>
    </location>
</feature>
<dbReference type="KEGG" id="talb:FTW19_04340"/>
<feature type="transmembrane region" description="Helical" evidence="1">
    <location>
        <begin position="75"/>
        <end position="100"/>
    </location>
</feature>
<dbReference type="Gene3D" id="2.40.10.10">
    <property type="entry name" value="Trypsin-like serine proteases"/>
    <property type="match status" value="2"/>
</dbReference>
<sequence length="351" mass="36880">MSSEKITVSAEDIDLAVHVSAPAEIPAKKQPSPIPVWAKACLWLLVPVLPLLCVISVILRIAFRTQPPRTRYALVSLLATLLTVSSLLALVAGVAIYSLVPLPPMVNSGLPDLDQRTGFPSLSSAVTLSSAEVSTQLKPLVVVVSPAVRFWGREAASVGLGAGMLLEAGPDGYLFATANHVVSGTASPAGGSAPHVMVAMEGGLWSKADVIATCPSNDMALLWVERHSGAAAFVQPIGKPQDGEPIFVIGHPEGLKYTLSSGIISGLHQDVLQISAAISPGNSGGPVYDAHGALLGVVSSKFDRNNDANAENLGFANSAELLHNPSLWSFYGNGRQRLEQYLKDLQTKQQM</sequence>
<dbReference type="EMBL" id="CP042806">
    <property type="protein sequence ID" value="QEE27307.1"/>
    <property type="molecule type" value="Genomic_DNA"/>
</dbReference>
<reference evidence="2 3" key="1">
    <citation type="submission" date="2019-08" db="EMBL/GenBank/DDBJ databases">
        <title>Complete genome sequence of Terriglobus albidus strain ORNL.</title>
        <authorList>
            <person name="Podar M."/>
        </authorList>
    </citation>
    <scope>NUCLEOTIDE SEQUENCE [LARGE SCALE GENOMIC DNA]</scope>
    <source>
        <strain evidence="2 3">ORNL</strain>
    </source>
</reference>
<name>A0A5B9EAM2_9BACT</name>
<dbReference type="InterPro" id="IPR043504">
    <property type="entry name" value="Peptidase_S1_PA_chymotrypsin"/>
</dbReference>
<evidence type="ECO:0000313" key="3">
    <source>
        <dbReference type="Proteomes" id="UP000321820"/>
    </source>
</evidence>
<dbReference type="Proteomes" id="UP000321820">
    <property type="component" value="Chromosome"/>
</dbReference>
<dbReference type="GO" id="GO:0006508">
    <property type="term" value="P:proteolysis"/>
    <property type="evidence" value="ECO:0007669"/>
    <property type="project" value="UniProtKB-KW"/>
</dbReference>
<keyword evidence="3" id="KW-1185">Reference proteome</keyword>